<keyword evidence="2" id="KW-1185">Reference proteome</keyword>
<proteinExistence type="predicted"/>
<dbReference type="Proteomes" id="UP001223520">
    <property type="component" value="Chromosome"/>
</dbReference>
<gene>
    <name evidence="1" type="ORF">QI031_24315</name>
</gene>
<sequence>MINNIHIAAPYFVALILGIIYRKPVSDLITRLVKAKVSSSGVEVETHKQLGKLTHQSQEMTFILKEINNNIEKIAHNEKPYTDYLEALQDTERRIRECFENDEFNSKNYVEIKILAVSMTFSWNFVAGKVPKLLKDYANAHINTEILLVDSDYLESLQLETYDINWAAESRQRVMQIKNFINRLPDDWRDRFSISARVYKNVPHWHGFLVNSEHLFLGRTDWDFSTNKPKLSVGQNKYRYFNHSAVAGSERIDLFSDWHKYYFEFASKSIHDIN</sequence>
<dbReference type="KEGG" id="hbq:QI031_24315"/>
<organism evidence="1 2">
    <name type="scientific">Halotia branconii CENA392</name>
    <dbReference type="NCBI Taxonomy" id="1539056"/>
    <lineage>
        <taxon>Bacteria</taxon>
        <taxon>Bacillati</taxon>
        <taxon>Cyanobacteriota</taxon>
        <taxon>Cyanophyceae</taxon>
        <taxon>Nostocales</taxon>
        <taxon>Nodulariaceae</taxon>
        <taxon>Halotia</taxon>
    </lineage>
</organism>
<accession>A0AAJ6NQR1</accession>
<protein>
    <submittedName>
        <fullName evidence="1">Uncharacterized protein</fullName>
    </submittedName>
</protein>
<name>A0AAJ6NQR1_9CYAN</name>
<evidence type="ECO:0000313" key="1">
    <source>
        <dbReference type="EMBL" id="WGV24857.1"/>
    </source>
</evidence>
<evidence type="ECO:0000313" key="2">
    <source>
        <dbReference type="Proteomes" id="UP001223520"/>
    </source>
</evidence>
<dbReference type="EMBL" id="CP124543">
    <property type="protein sequence ID" value="WGV24857.1"/>
    <property type="molecule type" value="Genomic_DNA"/>
</dbReference>
<dbReference type="AlphaFoldDB" id="A0AAJ6NQR1"/>
<reference evidence="1 2" key="1">
    <citation type="journal article" date="2023" name="Limnol Oceanogr Lett">
        <title>Environmental adaptations by the intertidal Antarctic cyanobacterium Halotia branconii CENA392 as revealed using long-read genome sequencing.</title>
        <authorList>
            <person name="Dextro R.B."/>
            <person name="Delbaje E."/>
            <person name="Freitas P.N.N."/>
            <person name="Geraldes V."/>
            <person name="Pinto E."/>
            <person name="Long P.F."/>
            <person name="Fiore M.F."/>
        </authorList>
    </citation>
    <scope>NUCLEOTIDE SEQUENCE [LARGE SCALE GENOMIC DNA]</scope>
    <source>
        <strain evidence="1 2">CENA392</strain>
    </source>
</reference>
<dbReference type="RefSeq" id="WP_281482169.1">
    <property type="nucleotide sequence ID" value="NZ_CP124543.1"/>
</dbReference>